<feature type="domain" description="Transposase IS66 central" evidence="1">
    <location>
        <begin position="5"/>
        <end position="279"/>
    </location>
</feature>
<evidence type="ECO:0000313" key="2">
    <source>
        <dbReference type="EMBL" id="EXZ72105.1"/>
    </source>
</evidence>
<evidence type="ECO:0000259" key="1">
    <source>
        <dbReference type="Pfam" id="PF03050"/>
    </source>
</evidence>
<dbReference type="PANTHER" id="PTHR33678:SF1">
    <property type="entry name" value="BLL1576 PROTEIN"/>
    <property type="match status" value="1"/>
</dbReference>
<evidence type="ECO:0000313" key="3">
    <source>
        <dbReference type="Proteomes" id="UP000020938"/>
    </source>
</evidence>
<reference evidence="2 3" key="1">
    <citation type="submission" date="2014-02" db="EMBL/GenBank/DDBJ databases">
        <authorList>
            <person name="Sears C."/>
            <person name="Carroll K."/>
            <person name="Sack B.R."/>
            <person name="Qadri F."/>
            <person name="Myers L.L."/>
            <person name="Chung G.-T."/>
            <person name="Escheverria P."/>
            <person name="Fraser C.M."/>
            <person name="Sadzewicz L."/>
            <person name="Shefchek K.A."/>
            <person name="Tallon L."/>
            <person name="Das S.P."/>
            <person name="Daugherty S."/>
            <person name="Mongodin E.F."/>
        </authorList>
    </citation>
    <scope>NUCLEOTIDE SEQUENCE [LARGE SCALE GENOMIC DNA]</scope>
    <source>
        <strain evidence="2 3">3976T8</strain>
    </source>
</reference>
<proteinExistence type="predicted"/>
<sequence>MPIYKGLPGASLLAKILLQKYEYHVPFYRQIREFHHLCLKIPENTLHGWFKPACELLKPLYDELKMQVLAVDYIQVDETTLPVIINKQSHKAVREYLGMVRAVTTGLVFFHYDDGSRSQETARNLLEPFKGYLQSDGYAAYNIFEGKEGVFPVGCHAHIRRHYETAKEEISLRLNTFWLAKIQELYRIEQAVDIQGISPEMRMSKRQEQALPILDELAQWMETTYPKVLPKSRMGQAIAYAYIFWPRTRNYLKDGRLKIDNNLAENAIRSIALSKKTSCLVEIMRRRKTQLSSVHCWHHAKHLKLIPENGLPI</sequence>
<comment type="caution">
    <text evidence="2">The sequence shown here is derived from an EMBL/GenBank/DDBJ whole genome shotgun (WGS) entry which is preliminary data.</text>
</comment>
<dbReference type="PANTHER" id="PTHR33678">
    <property type="entry name" value="BLL1576 PROTEIN"/>
    <property type="match status" value="1"/>
</dbReference>
<dbReference type="NCBIfam" id="NF033517">
    <property type="entry name" value="transpos_IS66"/>
    <property type="match status" value="1"/>
</dbReference>
<dbReference type="Pfam" id="PF03050">
    <property type="entry name" value="DDE_Tnp_IS66"/>
    <property type="match status" value="1"/>
</dbReference>
<protein>
    <submittedName>
        <fullName evidence="2">Transposase IS66 family protein</fullName>
    </submittedName>
</protein>
<dbReference type="EMBL" id="JGDS01000062">
    <property type="protein sequence ID" value="EXZ72105.1"/>
    <property type="molecule type" value="Genomic_DNA"/>
</dbReference>
<dbReference type="InterPro" id="IPR052344">
    <property type="entry name" value="Transposase-related"/>
</dbReference>
<accession>A0A016AL58</accession>
<name>A0A016AL58_BACFG</name>
<dbReference type="AlphaFoldDB" id="A0A016AL58"/>
<gene>
    <name evidence="2" type="ORF">M123_3580</name>
</gene>
<organism evidence="2 3">
    <name type="scientific">Bacteroides fragilis str. 3976T8</name>
    <dbReference type="NCBI Taxonomy" id="1339314"/>
    <lineage>
        <taxon>Bacteria</taxon>
        <taxon>Pseudomonadati</taxon>
        <taxon>Bacteroidota</taxon>
        <taxon>Bacteroidia</taxon>
        <taxon>Bacteroidales</taxon>
        <taxon>Bacteroidaceae</taxon>
        <taxon>Bacteroides</taxon>
    </lineage>
</organism>
<dbReference type="Proteomes" id="UP000020938">
    <property type="component" value="Unassembled WGS sequence"/>
</dbReference>
<dbReference type="PATRIC" id="fig|1339314.3.peg.3731"/>
<dbReference type="InterPro" id="IPR004291">
    <property type="entry name" value="Transposase_IS66_central"/>
</dbReference>